<evidence type="ECO:0000256" key="2">
    <source>
        <dbReference type="ARBA" id="ARBA00007518"/>
    </source>
</evidence>
<evidence type="ECO:0000256" key="1">
    <source>
        <dbReference type="ARBA" id="ARBA00004613"/>
    </source>
</evidence>
<dbReference type="PROSITE" id="PS00267">
    <property type="entry name" value="TACHYKININ"/>
    <property type="match status" value="1"/>
</dbReference>
<evidence type="ECO:0000256" key="6">
    <source>
        <dbReference type="ARBA" id="ARBA00022815"/>
    </source>
</evidence>
<comment type="subcellular location">
    <subcellularLocation>
        <location evidence="1">Secreted</location>
    </subcellularLocation>
</comment>
<dbReference type="PANTHER" id="PTHR11250">
    <property type="entry name" value="TACHYKININ"/>
    <property type="match status" value="1"/>
</dbReference>
<dbReference type="Ensembl" id="ENSTRUT00000056397.2">
    <property type="protein sequence ID" value="ENSTRUP00000051150.2"/>
    <property type="gene ID" value="ENSTRUG00000024979.2"/>
</dbReference>
<sequence>MDVWKIQLVLMAFCTLMQTYQAALSSTVREERRLSSAWQDESVDAGLTHQLLGLMKRSKALRFYGLMGKRSGLQSSSVLGNKGEAFVGLMGRSISSKGELKDLKRRGKKALSKISRQLY</sequence>
<feature type="signal peptide" evidence="7">
    <location>
        <begin position="1"/>
        <end position="22"/>
    </location>
</feature>
<dbReference type="Proteomes" id="UP000005226">
    <property type="component" value="Chromosome 1"/>
</dbReference>
<dbReference type="GeneTree" id="ENSGT00940000176912"/>
<keyword evidence="3" id="KW-0964">Secreted</keyword>
<keyword evidence="4" id="KW-0165">Cleavage on pair of basic residues</keyword>
<evidence type="ECO:0000313" key="8">
    <source>
        <dbReference type="Ensembl" id="ENSTRUP00000051150.2"/>
    </source>
</evidence>
<dbReference type="OMA" id="WKIQLVV"/>
<name>A0A3B5K5E0_TAKRU</name>
<keyword evidence="9" id="KW-1185">Reference proteome</keyword>
<dbReference type="InterPro" id="IPR013055">
    <property type="entry name" value="Tachy_Neuro_lke_CS"/>
</dbReference>
<dbReference type="AlphaFoldDB" id="A0A3B5K5E0"/>
<feature type="chain" id="PRO_5025535867" evidence="7">
    <location>
        <begin position="23"/>
        <end position="119"/>
    </location>
</feature>
<evidence type="ECO:0000256" key="5">
    <source>
        <dbReference type="ARBA" id="ARBA00022729"/>
    </source>
</evidence>
<dbReference type="GO" id="GO:0005576">
    <property type="term" value="C:extracellular region"/>
    <property type="evidence" value="ECO:0007669"/>
    <property type="project" value="UniProtKB-SubCell"/>
</dbReference>
<comment type="similarity">
    <text evidence="2">Belongs to the tachykinin family.</text>
</comment>
<evidence type="ECO:0000313" key="9">
    <source>
        <dbReference type="Proteomes" id="UP000005226"/>
    </source>
</evidence>
<dbReference type="InParanoid" id="A0A3B5K5E0"/>
<proteinExistence type="inferred from homology"/>
<reference evidence="8" key="2">
    <citation type="submission" date="2025-08" db="UniProtKB">
        <authorList>
            <consortium name="Ensembl"/>
        </authorList>
    </citation>
    <scope>IDENTIFICATION</scope>
</reference>
<evidence type="ECO:0000256" key="7">
    <source>
        <dbReference type="SAM" id="SignalP"/>
    </source>
</evidence>
<keyword evidence="6" id="KW-0027">Amidation</keyword>
<organism evidence="8 9">
    <name type="scientific">Takifugu rubripes</name>
    <name type="common">Japanese pufferfish</name>
    <name type="synonym">Fugu rubripes</name>
    <dbReference type="NCBI Taxonomy" id="31033"/>
    <lineage>
        <taxon>Eukaryota</taxon>
        <taxon>Metazoa</taxon>
        <taxon>Chordata</taxon>
        <taxon>Craniata</taxon>
        <taxon>Vertebrata</taxon>
        <taxon>Euteleostomi</taxon>
        <taxon>Actinopterygii</taxon>
        <taxon>Neopterygii</taxon>
        <taxon>Teleostei</taxon>
        <taxon>Neoteleostei</taxon>
        <taxon>Acanthomorphata</taxon>
        <taxon>Eupercaria</taxon>
        <taxon>Tetraodontiformes</taxon>
        <taxon>Tetradontoidea</taxon>
        <taxon>Tetraodontidae</taxon>
        <taxon>Takifugu</taxon>
    </lineage>
</organism>
<keyword evidence="5 7" id="KW-0732">Signal</keyword>
<protein>
    <submittedName>
        <fullName evidence="8">Uncharacterized protein</fullName>
    </submittedName>
</protein>
<reference evidence="8 9" key="1">
    <citation type="journal article" date="2011" name="Genome Biol. Evol.">
        <title>Integration of the genetic map and genome assembly of fugu facilitates insights into distinct features of genome evolution in teleosts and mammals.</title>
        <authorList>
            <person name="Kai W."/>
            <person name="Kikuchi K."/>
            <person name="Tohari S."/>
            <person name="Chew A.K."/>
            <person name="Tay A."/>
            <person name="Fujiwara A."/>
            <person name="Hosoya S."/>
            <person name="Suetake H."/>
            <person name="Naruse K."/>
            <person name="Brenner S."/>
            <person name="Suzuki Y."/>
            <person name="Venkatesh B."/>
        </authorList>
    </citation>
    <scope>NUCLEOTIDE SEQUENCE [LARGE SCALE GENOMIC DNA]</scope>
</reference>
<evidence type="ECO:0000256" key="4">
    <source>
        <dbReference type="ARBA" id="ARBA00022685"/>
    </source>
</evidence>
<reference evidence="8" key="3">
    <citation type="submission" date="2025-09" db="UniProtKB">
        <authorList>
            <consortium name="Ensembl"/>
        </authorList>
    </citation>
    <scope>IDENTIFICATION</scope>
</reference>
<accession>A0A3B5K5E0</accession>
<evidence type="ECO:0000256" key="3">
    <source>
        <dbReference type="ARBA" id="ARBA00022525"/>
    </source>
</evidence>
<dbReference type="PANTHER" id="PTHR11250:SF5">
    <property type="entry name" value="PROTACHYKININ-1-LIKE ISOFORM X1-RELATED"/>
    <property type="match status" value="1"/>
</dbReference>